<organism evidence="10 11">
    <name type="scientific">Staphylococcus kloosii</name>
    <dbReference type="NCBI Taxonomy" id="29384"/>
    <lineage>
        <taxon>Bacteria</taxon>
        <taxon>Bacillati</taxon>
        <taxon>Bacillota</taxon>
        <taxon>Bacilli</taxon>
        <taxon>Bacillales</taxon>
        <taxon>Staphylococcaceae</taxon>
        <taxon>Staphylococcus</taxon>
    </lineage>
</organism>
<protein>
    <submittedName>
        <fullName evidence="10">Multidrug transporter</fullName>
    </submittedName>
</protein>
<dbReference type="InterPro" id="IPR037185">
    <property type="entry name" value="EmrE-like"/>
</dbReference>
<evidence type="ECO:0000313" key="10">
    <source>
        <dbReference type="EMBL" id="KYH13794.1"/>
    </source>
</evidence>
<evidence type="ECO:0000256" key="4">
    <source>
        <dbReference type="ARBA" id="ARBA00022692"/>
    </source>
</evidence>
<evidence type="ECO:0000256" key="1">
    <source>
        <dbReference type="ARBA" id="ARBA00004651"/>
    </source>
</evidence>
<sequence length="107" mass="11714">MAYLYLIIAIVTEITGTSFLKSSVGFTRLWPTVGTILSFLCCFYFLSLTIKYLPLNVTYATWAGLGLVLTTIISIVIFKEQVNLISVFAIGLIVVGVILLNVFGSPN</sequence>
<evidence type="ECO:0000256" key="2">
    <source>
        <dbReference type="ARBA" id="ARBA00022448"/>
    </source>
</evidence>
<dbReference type="FunFam" id="1.10.3730.20:FF:000001">
    <property type="entry name" value="Quaternary ammonium compound resistance transporter SugE"/>
    <property type="match status" value="1"/>
</dbReference>
<dbReference type="GO" id="GO:0015297">
    <property type="term" value="F:antiporter activity"/>
    <property type="evidence" value="ECO:0007669"/>
    <property type="project" value="TreeGrafter"/>
</dbReference>
<dbReference type="PANTHER" id="PTHR30561:SF1">
    <property type="entry name" value="MULTIDRUG TRANSPORTER EMRE"/>
    <property type="match status" value="1"/>
</dbReference>
<comment type="similarity">
    <text evidence="7 8">Belongs to the drug/metabolite transporter (DMT) superfamily. Small multidrug resistance (SMR) (TC 2.A.7.1) family.</text>
</comment>
<keyword evidence="5 9" id="KW-1133">Transmembrane helix</keyword>
<evidence type="ECO:0000313" key="11">
    <source>
        <dbReference type="Proteomes" id="UP000075418"/>
    </source>
</evidence>
<evidence type="ECO:0000256" key="9">
    <source>
        <dbReference type="SAM" id="Phobius"/>
    </source>
</evidence>
<evidence type="ECO:0000256" key="8">
    <source>
        <dbReference type="RuleBase" id="RU003942"/>
    </source>
</evidence>
<comment type="caution">
    <text evidence="10">The sequence shown here is derived from an EMBL/GenBank/DDBJ whole genome shotgun (WGS) entry which is preliminary data.</text>
</comment>
<gene>
    <name evidence="10" type="ORF">A0131_03105</name>
</gene>
<evidence type="ECO:0000256" key="6">
    <source>
        <dbReference type="ARBA" id="ARBA00023136"/>
    </source>
</evidence>
<keyword evidence="4 8" id="KW-0812">Transmembrane</keyword>
<proteinExistence type="inferred from homology"/>
<dbReference type="GO" id="GO:0015220">
    <property type="term" value="F:choline transmembrane transporter activity"/>
    <property type="evidence" value="ECO:0007669"/>
    <property type="project" value="TreeGrafter"/>
</dbReference>
<reference evidence="10 11" key="1">
    <citation type="submission" date="2016-02" db="EMBL/GenBank/DDBJ databases">
        <title>Draft genome sequence of hydrocarbon degrading Staphylococcus saprophyticus Strain CNV2, isolated from crude-oil contaminated soil from Noonmati Oil Refinery, Guwahati, Assam, India.</title>
        <authorList>
            <person name="Mukherjee A."/>
            <person name="Chettri B."/>
            <person name="Langpoklakpam J."/>
            <person name="Singh A.K."/>
            <person name="Chattopadhyay D.J."/>
        </authorList>
    </citation>
    <scope>NUCLEOTIDE SEQUENCE [LARGE SCALE GENOMIC DNA]</scope>
    <source>
        <strain evidence="10 11">CNV2</strain>
    </source>
</reference>
<dbReference type="Pfam" id="PF00893">
    <property type="entry name" value="Multi_Drug_Res"/>
    <property type="match status" value="1"/>
</dbReference>
<dbReference type="InterPro" id="IPR000390">
    <property type="entry name" value="Small_drug/metabolite_transptr"/>
</dbReference>
<dbReference type="Gene3D" id="1.10.3730.20">
    <property type="match status" value="1"/>
</dbReference>
<dbReference type="EMBL" id="LUGM01000002">
    <property type="protein sequence ID" value="KYH13794.1"/>
    <property type="molecule type" value="Genomic_DNA"/>
</dbReference>
<keyword evidence="6 9" id="KW-0472">Membrane</keyword>
<evidence type="ECO:0000256" key="3">
    <source>
        <dbReference type="ARBA" id="ARBA00022475"/>
    </source>
</evidence>
<dbReference type="Proteomes" id="UP000075418">
    <property type="component" value="Unassembled WGS sequence"/>
</dbReference>
<dbReference type="GO" id="GO:0005886">
    <property type="term" value="C:plasma membrane"/>
    <property type="evidence" value="ECO:0007669"/>
    <property type="project" value="UniProtKB-SubCell"/>
</dbReference>
<accession>A0A151A301</accession>
<dbReference type="SUPFAM" id="SSF103481">
    <property type="entry name" value="Multidrug resistance efflux transporter EmrE"/>
    <property type="match status" value="1"/>
</dbReference>
<dbReference type="InterPro" id="IPR045324">
    <property type="entry name" value="Small_multidrug_res"/>
</dbReference>
<dbReference type="GO" id="GO:0015199">
    <property type="term" value="F:amino-acid betaine transmembrane transporter activity"/>
    <property type="evidence" value="ECO:0007669"/>
    <property type="project" value="TreeGrafter"/>
</dbReference>
<name>A0A151A301_9STAP</name>
<feature type="transmembrane region" description="Helical" evidence="9">
    <location>
        <begin position="29"/>
        <end position="47"/>
    </location>
</feature>
<evidence type="ECO:0000256" key="7">
    <source>
        <dbReference type="ARBA" id="ARBA00038032"/>
    </source>
</evidence>
<evidence type="ECO:0000256" key="5">
    <source>
        <dbReference type="ARBA" id="ARBA00022989"/>
    </source>
</evidence>
<feature type="transmembrane region" description="Helical" evidence="9">
    <location>
        <begin position="59"/>
        <end position="78"/>
    </location>
</feature>
<dbReference type="AlphaFoldDB" id="A0A151A301"/>
<feature type="transmembrane region" description="Helical" evidence="9">
    <location>
        <begin position="84"/>
        <end position="103"/>
    </location>
</feature>
<keyword evidence="3" id="KW-1003">Cell membrane</keyword>
<dbReference type="NCBIfam" id="NF000384">
    <property type="entry name" value="QacCGHJ"/>
    <property type="match status" value="1"/>
</dbReference>
<comment type="subcellular location">
    <subcellularLocation>
        <location evidence="1 8">Cell membrane</location>
        <topology evidence="1 8">Multi-pass membrane protein</topology>
    </subcellularLocation>
</comment>
<keyword evidence="2" id="KW-0813">Transport</keyword>
<dbReference type="GO" id="GO:0031460">
    <property type="term" value="P:glycine betaine transport"/>
    <property type="evidence" value="ECO:0007669"/>
    <property type="project" value="TreeGrafter"/>
</dbReference>
<dbReference type="PANTHER" id="PTHR30561">
    <property type="entry name" value="SMR FAMILY PROTON-DEPENDENT DRUG EFFLUX TRANSPORTER SUGE"/>
    <property type="match status" value="1"/>
</dbReference>
<dbReference type="RefSeq" id="WP_061854025.1">
    <property type="nucleotide sequence ID" value="NZ_LUGM01000002.1"/>
</dbReference>